<gene>
    <name evidence="1" type="ORF">ARC20_03270</name>
</gene>
<proteinExistence type="predicted"/>
<dbReference type="STRING" id="676599.ARC20_03270"/>
<comment type="caution">
    <text evidence="1">The sequence shown here is derived from an EMBL/GenBank/DDBJ whole genome shotgun (WGS) entry which is preliminary data.</text>
</comment>
<name>A0A0R0B364_9GAMM</name>
<organism evidence="1 2">
    <name type="scientific">Stenotrophomonas panacihumi</name>
    <dbReference type="NCBI Taxonomy" id="676599"/>
    <lineage>
        <taxon>Bacteria</taxon>
        <taxon>Pseudomonadati</taxon>
        <taxon>Pseudomonadota</taxon>
        <taxon>Gammaproteobacteria</taxon>
        <taxon>Lysobacterales</taxon>
        <taxon>Lysobacteraceae</taxon>
        <taxon>Stenotrophomonas</taxon>
    </lineage>
</organism>
<dbReference type="AlphaFoldDB" id="A0A0R0B364"/>
<protein>
    <submittedName>
        <fullName evidence="1">Uncharacterized protein</fullName>
    </submittedName>
</protein>
<accession>A0A0R0B364</accession>
<keyword evidence="2" id="KW-1185">Reference proteome</keyword>
<evidence type="ECO:0000313" key="2">
    <source>
        <dbReference type="Proteomes" id="UP000051802"/>
    </source>
</evidence>
<dbReference type="OrthoDB" id="9899022at2"/>
<reference evidence="1 2" key="1">
    <citation type="submission" date="2015-10" db="EMBL/GenBank/DDBJ databases">
        <title>Genome sequencing and analysis of members of genus Stenotrophomonas.</title>
        <authorList>
            <person name="Patil P.P."/>
            <person name="Midha S."/>
            <person name="Patil P.B."/>
        </authorList>
    </citation>
    <scope>NUCLEOTIDE SEQUENCE [LARGE SCALE GENOMIC DNA]</scope>
    <source>
        <strain evidence="1 2">JCM 16536</strain>
    </source>
</reference>
<evidence type="ECO:0000313" key="1">
    <source>
        <dbReference type="EMBL" id="KRG47363.1"/>
    </source>
</evidence>
<dbReference type="RefSeq" id="WP_057643420.1">
    <property type="nucleotide sequence ID" value="NZ_LLXU01000035.1"/>
</dbReference>
<dbReference type="EMBL" id="LLXU01000035">
    <property type="protein sequence ID" value="KRG47363.1"/>
    <property type="molecule type" value="Genomic_DNA"/>
</dbReference>
<dbReference type="Proteomes" id="UP000051802">
    <property type="component" value="Unassembled WGS sequence"/>
</dbReference>
<sequence>MIIFEGREFPRRVDFETAYPTYRAYVGVVRDGASTIVELERRIAAARGKQRAANRAAIARNSSQPRCARRNAR</sequence>